<reference evidence="2" key="2">
    <citation type="submission" date="2020-05" db="UniProtKB">
        <authorList>
            <consortium name="EnsemblMetazoa"/>
        </authorList>
    </citation>
    <scope>IDENTIFICATION</scope>
    <source>
        <strain evidence="2">WRAIR2</strain>
    </source>
</reference>
<reference evidence="3" key="1">
    <citation type="submission" date="2013-03" db="EMBL/GenBank/DDBJ databases">
        <title>The Genome Sequence of Anopheles dirus WRAIR2.</title>
        <authorList>
            <consortium name="The Broad Institute Genomics Platform"/>
            <person name="Neafsey D.E."/>
            <person name="Walton C."/>
            <person name="Walker B."/>
            <person name="Young S.K."/>
            <person name="Zeng Q."/>
            <person name="Gargeya S."/>
            <person name="Fitzgerald M."/>
            <person name="Haas B."/>
            <person name="Abouelleil A."/>
            <person name="Allen A.W."/>
            <person name="Alvarado L."/>
            <person name="Arachchi H.M."/>
            <person name="Berlin A.M."/>
            <person name="Chapman S.B."/>
            <person name="Gainer-Dewar J."/>
            <person name="Goldberg J."/>
            <person name="Griggs A."/>
            <person name="Gujja S."/>
            <person name="Hansen M."/>
            <person name="Howarth C."/>
            <person name="Imamovic A."/>
            <person name="Ireland A."/>
            <person name="Larimer J."/>
            <person name="McCowan C."/>
            <person name="Murphy C."/>
            <person name="Pearson M."/>
            <person name="Poon T.W."/>
            <person name="Priest M."/>
            <person name="Roberts A."/>
            <person name="Saif S."/>
            <person name="Shea T."/>
            <person name="Sisk P."/>
            <person name="Sykes S."/>
            <person name="Wortman J."/>
            <person name="Nusbaum C."/>
            <person name="Birren B."/>
        </authorList>
    </citation>
    <scope>NUCLEOTIDE SEQUENCE [LARGE SCALE GENOMIC DNA]</scope>
    <source>
        <strain evidence="3">WRAIR2</strain>
    </source>
</reference>
<feature type="compositionally biased region" description="Polar residues" evidence="1">
    <location>
        <begin position="114"/>
        <end position="134"/>
    </location>
</feature>
<feature type="compositionally biased region" description="Low complexity" evidence="1">
    <location>
        <begin position="135"/>
        <end position="157"/>
    </location>
</feature>
<dbReference type="VEuPathDB" id="VectorBase:ADIR010124"/>
<accession>A0A182NR39</accession>
<organism evidence="2 3">
    <name type="scientific">Anopheles dirus</name>
    <dbReference type="NCBI Taxonomy" id="7168"/>
    <lineage>
        <taxon>Eukaryota</taxon>
        <taxon>Metazoa</taxon>
        <taxon>Ecdysozoa</taxon>
        <taxon>Arthropoda</taxon>
        <taxon>Hexapoda</taxon>
        <taxon>Insecta</taxon>
        <taxon>Pterygota</taxon>
        <taxon>Neoptera</taxon>
        <taxon>Endopterygota</taxon>
        <taxon>Diptera</taxon>
        <taxon>Nematocera</taxon>
        <taxon>Culicoidea</taxon>
        <taxon>Culicidae</taxon>
        <taxon>Anophelinae</taxon>
        <taxon>Anopheles</taxon>
    </lineage>
</organism>
<dbReference type="Proteomes" id="UP000075884">
    <property type="component" value="Unassembled WGS sequence"/>
</dbReference>
<dbReference type="EnsemblMetazoa" id="ADIR010124-RA">
    <property type="protein sequence ID" value="ADIR010124-PA"/>
    <property type="gene ID" value="ADIR010124"/>
</dbReference>
<proteinExistence type="predicted"/>
<keyword evidence="3" id="KW-1185">Reference proteome</keyword>
<feature type="region of interest" description="Disordered" evidence="1">
    <location>
        <begin position="36"/>
        <end position="70"/>
    </location>
</feature>
<dbReference type="AlphaFoldDB" id="A0A182NR39"/>
<feature type="region of interest" description="Disordered" evidence="1">
    <location>
        <begin position="114"/>
        <end position="157"/>
    </location>
</feature>
<protein>
    <submittedName>
        <fullName evidence="2">Uncharacterized protein</fullName>
    </submittedName>
</protein>
<evidence type="ECO:0000313" key="3">
    <source>
        <dbReference type="Proteomes" id="UP000075884"/>
    </source>
</evidence>
<evidence type="ECO:0000313" key="2">
    <source>
        <dbReference type="EnsemblMetazoa" id="ADIR010124-PA"/>
    </source>
</evidence>
<sequence length="245" mass="25757">MDVESGSQVCDTRVILSQSAVSQKSIDLDISLRSTVEDSDTTGSGTVTTSALTSSKQPPHGCSSPTAASVPSTSVTTTVVAVAPTSCTATTAHNQNAIDTDLAKRSMKLNLVDSTSSSNIRGNNNIPIGSTNEPSSSTSASASASASTTQSTSTSVVTTTTAIIMKHRKLKERTFSDEIGSPKSPAATSEVVDDRKALRDALYQGIFHRHRRTIFAVGSFLRMLKSRNSSYNTIRSSSEGEDDTK</sequence>
<evidence type="ECO:0000256" key="1">
    <source>
        <dbReference type="SAM" id="MobiDB-lite"/>
    </source>
</evidence>
<feature type="compositionally biased region" description="Low complexity" evidence="1">
    <location>
        <begin position="41"/>
        <end position="55"/>
    </location>
</feature>
<name>A0A182NR39_9DIPT</name>